<accession>A0A6B0VIU1</accession>
<reference evidence="2 3" key="1">
    <citation type="submission" date="2020-01" db="EMBL/GenBank/DDBJ databases">
        <title>Natronorubrum sp. JWXQ-INN 674 isolated from Inner Mongolia Autonomous Region of China.</title>
        <authorList>
            <person name="Xue Q."/>
        </authorList>
    </citation>
    <scope>NUCLEOTIDE SEQUENCE [LARGE SCALE GENOMIC DNA]</scope>
    <source>
        <strain evidence="2 3">JWXQ-INN-674</strain>
    </source>
</reference>
<evidence type="ECO:0000256" key="1">
    <source>
        <dbReference type="SAM" id="MobiDB-lite"/>
    </source>
</evidence>
<dbReference type="EMBL" id="WUYX01000013">
    <property type="protein sequence ID" value="MXV60985.1"/>
    <property type="molecule type" value="Genomic_DNA"/>
</dbReference>
<dbReference type="InterPro" id="IPR047676">
    <property type="entry name" value="FxLYD_dom"/>
</dbReference>
<dbReference type="RefSeq" id="WP_160062469.1">
    <property type="nucleotide sequence ID" value="NZ_WUYX01000013.1"/>
</dbReference>
<dbReference type="NCBIfam" id="NF038353">
    <property type="entry name" value="FxLYD_dom"/>
    <property type="match status" value="2"/>
</dbReference>
<dbReference type="Proteomes" id="UP000434101">
    <property type="component" value="Unassembled WGS sequence"/>
</dbReference>
<name>A0A6B0VIU1_9EURY</name>
<feature type="region of interest" description="Disordered" evidence="1">
    <location>
        <begin position="24"/>
        <end position="52"/>
    </location>
</feature>
<dbReference type="AlphaFoldDB" id="A0A6B0VIU1"/>
<evidence type="ECO:0008006" key="4">
    <source>
        <dbReference type="Google" id="ProtNLM"/>
    </source>
</evidence>
<protein>
    <recommendedName>
        <fullName evidence="4">CARDB domain-containing protein</fullName>
    </recommendedName>
</protein>
<gene>
    <name evidence="2" type="ORF">GS429_02705</name>
</gene>
<sequence length="237" mass="26014">MLRRQYLIASAWLATATGSWVGAGRERQDDADDDPACPPSDEAAALEDGDPDIDVRDHELVIDENGPAPDVFVDVTVENVGDAPSGRIDLEVEWYDENGLSLYETFEWLRTLGAGETWQARVYHLPDPDEVADYDLAISVDDEAPTAPDGVVLEDSEMAVGERRVEIEGLAANEIGAELPYIEAIGIIYDEDCVVIGSGRTNATDVPADEPWAFDLSWRGRDRLEDAAAHRIVLSDW</sequence>
<comment type="caution">
    <text evidence="2">The sequence shown here is derived from an EMBL/GenBank/DDBJ whole genome shotgun (WGS) entry which is preliminary data.</text>
</comment>
<keyword evidence="3" id="KW-1185">Reference proteome</keyword>
<dbReference type="OrthoDB" id="204517at2157"/>
<proteinExistence type="predicted"/>
<evidence type="ECO:0000313" key="2">
    <source>
        <dbReference type="EMBL" id="MXV60985.1"/>
    </source>
</evidence>
<evidence type="ECO:0000313" key="3">
    <source>
        <dbReference type="Proteomes" id="UP000434101"/>
    </source>
</evidence>
<organism evidence="2 3">
    <name type="scientific">Natronorubrum halalkaliphilum</name>
    <dbReference type="NCBI Taxonomy" id="2691917"/>
    <lineage>
        <taxon>Archaea</taxon>
        <taxon>Methanobacteriati</taxon>
        <taxon>Methanobacteriota</taxon>
        <taxon>Stenosarchaea group</taxon>
        <taxon>Halobacteria</taxon>
        <taxon>Halobacteriales</taxon>
        <taxon>Natrialbaceae</taxon>
        <taxon>Natronorubrum</taxon>
    </lineage>
</organism>